<keyword evidence="4" id="KW-0328">Glycosyltransferase</keyword>
<dbReference type="SMART" id="SM00879">
    <property type="entry name" value="Brix"/>
    <property type="match status" value="1"/>
</dbReference>
<dbReference type="Gene3D" id="3.90.550.10">
    <property type="entry name" value="Spore Coat Polysaccharide Biosynthesis Protein SpsA, Chain A"/>
    <property type="match status" value="1"/>
</dbReference>
<evidence type="ECO:0000256" key="3">
    <source>
        <dbReference type="ARBA" id="ARBA00010782"/>
    </source>
</evidence>
<feature type="compositionally biased region" description="Polar residues" evidence="8">
    <location>
        <begin position="426"/>
        <end position="438"/>
    </location>
</feature>
<feature type="region of interest" description="Disordered" evidence="8">
    <location>
        <begin position="992"/>
        <end position="1019"/>
    </location>
</feature>
<keyword evidence="9" id="KW-0472">Membrane</keyword>
<evidence type="ECO:0000256" key="9">
    <source>
        <dbReference type="SAM" id="Phobius"/>
    </source>
</evidence>
<organism evidence="11 12">
    <name type="scientific">Hortaea werneckii</name>
    <name type="common">Black yeast</name>
    <name type="synonym">Cladosporium werneckii</name>
    <dbReference type="NCBI Taxonomy" id="91943"/>
    <lineage>
        <taxon>Eukaryota</taxon>
        <taxon>Fungi</taxon>
        <taxon>Dikarya</taxon>
        <taxon>Ascomycota</taxon>
        <taxon>Pezizomycotina</taxon>
        <taxon>Dothideomycetes</taxon>
        <taxon>Dothideomycetidae</taxon>
        <taxon>Mycosphaerellales</taxon>
        <taxon>Teratosphaeriaceae</taxon>
        <taxon>Hortaea</taxon>
    </lineage>
</organism>
<evidence type="ECO:0000256" key="2">
    <source>
        <dbReference type="ARBA" id="ARBA00005664"/>
    </source>
</evidence>
<dbReference type="OrthoDB" id="407658at2759"/>
<evidence type="ECO:0000256" key="4">
    <source>
        <dbReference type="ARBA" id="ARBA00022676"/>
    </source>
</evidence>
<feature type="region of interest" description="Disordered" evidence="8">
    <location>
        <begin position="468"/>
        <end position="519"/>
    </location>
</feature>
<evidence type="ECO:0000256" key="8">
    <source>
        <dbReference type="SAM" id="MobiDB-lite"/>
    </source>
</evidence>
<proteinExistence type="inferred from homology"/>
<dbReference type="AlphaFoldDB" id="A0A3M7I3U9"/>
<evidence type="ECO:0000256" key="7">
    <source>
        <dbReference type="RuleBase" id="RU367086"/>
    </source>
</evidence>
<comment type="similarity">
    <text evidence="2">Belongs to the glycosyltransferase 34 family.</text>
</comment>
<comment type="similarity">
    <text evidence="3 7">Belongs to the RPF2 family.</text>
</comment>
<dbReference type="EMBL" id="QWIT01000863">
    <property type="protein sequence ID" value="RMZ20118.1"/>
    <property type="molecule type" value="Genomic_DNA"/>
</dbReference>
<comment type="caution">
    <text evidence="11">The sequence shown here is derived from an EMBL/GenBank/DDBJ whole genome shotgun (WGS) entry which is preliminary data.</text>
</comment>
<dbReference type="Pfam" id="PF04427">
    <property type="entry name" value="Brix"/>
    <property type="match status" value="1"/>
</dbReference>
<dbReference type="FunFam" id="3.90.550.10:FF:000117">
    <property type="entry name" value="Glycosyltransferase family 34 protein"/>
    <property type="match status" value="1"/>
</dbReference>
<feature type="region of interest" description="Disordered" evidence="8">
    <location>
        <begin position="342"/>
        <end position="438"/>
    </location>
</feature>
<comment type="subcellular location">
    <subcellularLocation>
        <location evidence="1 7">Nucleus</location>
        <location evidence="1 7">Nucleolus</location>
    </subcellularLocation>
</comment>
<feature type="compositionally biased region" description="Polar residues" evidence="8">
    <location>
        <begin position="388"/>
        <end position="409"/>
    </location>
</feature>
<feature type="domain" description="Brix" evidence="10">
    <location>
        <begin position="30"/>
        <end position="249"/>
    </location>
</feature>
<feature type="region of interest" description="Disordered" evidence="8">
    <location>
        <begin position="775"/>
        <end position="815"/>
    </location>
</feature>
<dbReference type="InterPro" id="IPR039770">
    <property type="entry name" value="Rpf2"/>
</dbReference>
<dbReference type="GO" id="GO:0019843">
    <property type="term" value="F:rRNA binding"/>
    <property type="evidence" value="ECO:0007669"/>
    <property type="project" value="UniProtKB-UniRule"/>
</dbReference>
<dbReference type="InterPro" id="IPR007109">
    <property type="entry name" value="Brix"/>
</dbReference>
<evidence type="ECO:0000256" key="5">
    <source>
        <dbReference type="ARBA" id="ARBA00022679"/>
    </source>
</evidence>
<accession>A0A3M7I3U9</accession>
<dbReference type="GO" id="GO:0000463">
    <property type="term" value="P:maturation of LSU-rRNA from tricistronic rRNA transcript (SSU-rRNA, 5.8S rRNA, LSU-rRNA)"/>
    <property type="evidence" value="ECO:0007669"/>
    <property type="project" value="TreeGrafter"/>
</dbReference>
<gene>
    <name evidence="11" type="ORF">D0859_15882</name>
</gene>
<dbReference type="PANTHER" id="PTHR12728">
    <property type="entry name" value="BRIX DOMAIN CONTAINING PROTEIN"/>
    <property type="match status" value="1"/>
</dbReference>
<feature type="compositionally biased region" description="Acidic residues" evidence="8">
    <location>
        <begin position="306"/>
        <end position="329"/>
    </location>
</feature>
<sequence>MLPLRQIKPKNARTKRYLDNKAPQITENPRTTLFLRYTSSSEILHLVMTDLFAIKRPLAIKFTKKNAIHPFEDPSSLEFFAEKNDASLMLYASHSKKRPHCLTAVRFFGYKVLDMVELMVEGETMRTLGQFKNAKAAVGMKPLISFSGSAWDDASEEKNEFTAAKSVLLDLFKGQDVPTVDVEGLQYMIHFSVDEPQGQDAVTKPQIHMRCYLLRTKRQPNSTTPRVELEEMGPRIDFRVGRVKEADPDMLKEAMRKPKGQEPKTKKNVDTDIIGDKVGRIHLGKQDLGQLQTRKMKGLKRSRDVESDDGDEDDEMVGGASDEDEDDEVVFDAHKRVKVDGTYCAQRHDPPGYSSSFTAHDGPARPPRIPQQRNQRNQRNTLPLPTVAYSTPANTAFEATNSNTPNTLSNHRRRTSRGVHAPSQGGRPSNLSPSKTTLQNTPFEEDVEEAAPRSTAADYAFAPAPAPAGAAMSLDHSPSPQRGGGWSSPGLTTPYEDANPGSGAVSRSRSPAVKSFGDLNGGGPGGAAASVSGAGAGGVTWASAKSASARVNGYPRYQSQNEGFFTRHYRKISEGLPYFAHGGQEDRYAEKEKLGRGRLAGPGGFRELPRRLGLLMSRRRKYLVLVLLFVFALMIWYNTALTFWWRRTSFLGGGSKYVMILGANIGGGVMEWKGAREWAIERDSVRNKKKYAARWGYELEIVDMSTKKRYAHEWRESWEKVDVIRNAMRKYPDAEWFWWLDLNTFIMEPTYSLQSHLFNDLGSATYRDINIHNPLNIQHPPNGTSNLPPEPDLPPYQNYLDDETSSPNGDGDPNSIHLLVPQDCAGFNLGSFFVRRSAWTDRLLDIWWDPVFYEQKHMEWEHKEQDALEYIYANQPWIRKHVGFVPQRKINAFPNGACGDDRGLPPVGGCKAILSEAARLERIGQSTSGLDFRECGVAGVHYQEHERDFLVNMAGCEWGRDCWGEMYNFRQLSNRLNRNPWEKVKDWFSDSWEERRKKSRGSGGEKGKKEAQNGQQKEQ</sequence>
<dbReference type="GO" id="GO:0016020">
    <property type="term" value="C:membrane"/>
    <property type="evidence" value="ECO:0007669"/>
    <property type="project" value="InterPro"/>
</dbReference>
<keyword evidence="9" id="KW-0812">Transmembrane</keyword>
<dbReference type="GO" id="GO:0000027">
    <property type="term" value="P:ribosomal large subunit assembly"/>
    <property type="evidence" value="ECO:0007669"/>
    <property type="project" value="InterPro"/>
</dbReference>
<dbReference type="GO" id="GO:0016757">
    <property type="term" value="F:glycosyltransferase activity"/>
    <property type="evidence" value="ECO:0007669"/>
    <property type="project" value="UniProtKB-KW"/>
</dbReference>
<keyword evidence="9" id="KW-1133">Transmembrane helix</keyword>
<dbReference type="Pfam" id="PF05637">
    <property type="entry name" value="Glyco_transf_34"/>
    <property type="match status" value="1"/>
</dbReference>
<dbReference type="PROSITE" id="PS50833">
    <property type="entry name" value="BRIX"/>
    <property type="match status" value="1"/>
</dbReference>
<name>A0A3M7I3U9_HORWE</name>
<protein>
    <recommendedName>
        <fullName evidence="7">Ribosome production factor 2 homolog</fullName>
    </recommendedName>
    <alternativeName>
        <fullName evidence="7">Ribosome biogenesis protein RPF2 homolog</fullName>
    </alternativeName>
</protein>
<dbReference type="PANTHER" id="PTHR12728:SF0">
    <property type="entry name" value="RIBOSOME PRODUCTION FACTOR 2 HOMOLOG"/>
    <property type="match status" value="1"/>
</dbReference>
<feature type="compositionally biased region" description="Basic and acidic residues" evidence="8">
    <location>
        <begin position="1003"/>
        <end position="1019"/>
    </location>
</feature>
<keyword evidence="6 7" id="KW-0539">Nucleus</keyword>
<dbReference type="InterPro" id="IPR029044">
    <property type="entry name" value="Nucleotide-diphossugar_trans"/>
</dbReference>
<evidence type="ECO:0000313" key="11">
    <source>
        <dbReference type="EMBL" id="RMZ20118.1"/>
    </source>
</evidence>
<dbReference type="InterPro" id="IPR008630">
    <property type="entry name" value="Glyco_trans_34"/>
</dbReference>
<dbReference type="Proteomes" id="UP000281677">
    <property type="component" value="Unassembled WGS sequence"/>
</dbReference>
<evidence type="ECO:0000313" key="12">
    <source>
        <dbReference type="Proteomes" id="UP000281677"/>
    </source>
</evidence>
<keyword evidence="5" id="KW-0808">Transferase</keyword>
<feature type="transmembrane region" description="Helical" evidence="9">
    <location>
        <begin position="622"/>
        <end position="645"/>
    </location>
</feature>
<feature type="compositionally biased region" description="Low complexity" evidence="8">
    <location>
        <begin position="370"/>
        <end position="380"/>
    </location>
</feature>
<dbReference type="VEuPathDB" id="FungiDB:BTJ68_02459"/>
<evidence type="ECO:0000256" key="6">
    <source>
        <dbReference type="ARBA" id="ARBA00023242"/>
    </source>
</evidence>
<feature type="region of interest" description="Disordered" evidence="8">
    <location>
        <begin position="284"/>
        <end position="329"/>
    </location>
</feature>
<reference evidence="11 12" key="1">
    <citation type="journal article" date="2018" name="BMC Genomics">
        <title>Genomic evidence for intraspecific hybridization in a clonal and extremely halotolerant yeast.</title>
        <authorList>
            <person name="Gostincar C."/>
            <person name="Stajich J.E."/>
            <person name="Zupancic J."/>
            <person name="Zalar P."/>
            <person name="Gunde-Cimerman N."/>
        </authorList>
    </citation>
    <scope>NUCLEOTIDE SEQUENCE [LARGE SCALE GENOMIC DNA]</scope>
    <source>
        <strain evidence="11 12">EXF-120</strain>
    </source>
</reference>
<evidence type="ECO:0000259" key="10">
    <source>
        <dbReference type="PROSITE" id="PS50833"/>
    </source>
</evidence>
<dbReference type="GO" id="GO:0005730">
    <property type="term" value="C:nucleolus"/>
    <property type="evidence" value="ECO:0007669"/>
    <property type="project" value="UniProtKB-SubCell"/>
</dbReference>
<feature type="compositionally biased region" description="Polar residues" evidence="8">
    <location>
        <begin position="775"/>
        <end position="787"/>
    </location>
</feature>
<evidence type="ECO:0000256" key="1">
    <source>
        <dbReference type="ARBA" id="ARBA00004604"/>
    </source>
</evidence>